<dbReference type="Proteomes" id="UP000664203">
    <property type="component" value="Unassembled WGS sequence"/>
</dbReference>
<accession>A0A8H3EHB1</accession>
<evidence type="ECO:0000313" key="4">
    <source>
        <dbReference type="Proteomes" id="UP000664203"/>
    </source>
</evidence>
<proteinExistence type="predicted"/>
<gene>
    <name evidence="3" type="ORF">ALECFALPRED_004798</name>
</gene>
<protein>
    <recommendedName>
        <fullName evidence="2">C2H2-type domain-containing protein</fullName>
    </recommendedName>
</protein>
<evidence type="ECO:0000259" key="2">
    <source>
        <dbReference type="PROSITE" id="PS00028"/>
    </source>
</evidence>
<name>A0A8H3EHB1_9LECA</name>
<dbReference type="InterPro" id="IPR013087">
    <property type="entry name" value="Znf_C2H2_type"/>
</dbReference>
<organism evidence="3 4">
    <name type="scientific">Alectoria fallacina</name>
    <dbReference type="NCBI Taxonomy" id="1903189"/>
    <lineage>
        <taxon>Eukaryota</taxon>
        <taxon>Fungi</taxon>
        <taxon>Dikarya</taxon>
        <taxon>Ascomycota</taxon>
        <taxon>Pezizomycotina</taxon>
        <taxon>Lecanoromycetes</taxon>
        <taxon>OSLEUM clade</taxon>
        <taxon>Lecanoromycetidae</taxon>
        <taxon>Lecanorales</taxon>
        <taxon>Lecanorineae</taxon>
        <taxon>Parmeliaceae</taxon>
        <taxon>Alectoria</taxon>
    </lineage>
</organism>
<dbReference type="EMBL" id="CAJPDR010000003">
    <property type="protein sequence ID" value="CAF9904007.1"/>
    <property type="molecule type" value="Genomic_DNA"/>
</dbReference>
<evidence type="ECO:0000256" key="1">
    <source>
        <dbReference type="SAM" id="MobiDB-lite"/>
    </source>
</evidence>
<dbReference type="AlphaFoldDB" id="A0A8H3EHB1"/>
<reference evidence="3" key="1">
    <citation type="submission" date="2021-03" db="EMBL/GenBank/DDBJ databases">
        <authorList>
            <person name="Tagirdzhanova G."/>
        </authorList>
    </citation>
    <scope>NUCLEOTIDE SEQUENCE</scope>
</reference>
<feature type="region of interest" description="Disordered" evidence="1">
    <location>
        <begin position="112"/>
        <end position="167"/>
    </location>
</feature>
<feature type="compositionally biased region" description="Gly residues" evidence="1">
    <location>
        <begin position="123"/>
        <end position="148"/>
    </location>
</feature>
<feature type="domain" description="C2H2-type" evidence="2">
    <location>
        <begin position="50"/>
        <end position="70"/>
    </location>
</feature>
<evidence type="ECO:0000313" key="3">
    <source>
        <dbReference type="EMBL" id="CAF9904007.1"/>
    </source>
</evidence>
<comment type="caution">
    <text evidence="3">The sequence shown here is derived from an EMBL/GenBank/DDBJ whole genome shotgun (WGS) entry which is preliminary data.</text>
</comment>
<sequence>MDIPPNHHFKRKDSFRLHLTNSQGYELVRALDEEVSKRGLEVTGLFHDKCGFCQETFTSRGDSMKHIGAHIEDGAEIEKWVHRCSSPTHELVPNVHFVPSCDIYNVNNDDWDEDYTDQEEFGGAQGGGSEFGNGDGSFGSNSGQGPGGESSPDGAGGTLPFLSPRGASNRVAGHRANNLKLDSSSDEYAASSNLPRLFQRYSTVRTLGASGFGTLFDVSLSESKQQFAF</sequence>
<keyword evidence="4" id="KW-1185">Reference proteome</keyword>
<dbReference type="PROSITE" id="PS00028">
    <property type="entry name" value="ZINC_FINGER_C2H2_1"/>
    <property type="match status" value="1"/>
</dbReference>